<dbReference type="AlphaFoldDB" id="A0A451ASZ8"/>
<dbReference type="SUPFAM" id="SSF48452">
    <property type="entry name" value="TPR-like"/>
    <property type="match status" value="1"/>
</dbReference>
<proteinExistence type="predicted"/>
<dbReference type="InterPro" id="IPR011990">
    <property type="entry name" value="TPR-like_helical_dom_sf"/>
</dbReference>
<gene>
    <name evidence="2" type="ORF">BECKUNK1418G_GA0071005_101726</name>
    <name evidence="3" type="ORF">BECKUNK1418H_GA0071006_101043</name>
</gene>
<dbReference type="EMBL" id="CAADGD010000010">
    <property type="protein sequence ID" value="VFK69125.1"/>
    <property type="molecule type" value="Genomic_DNA"/>
</dbReference>
<reference evidence="3" key="1">
    <citation type="submission" date="2019-02" db="EMBL/GenBank/DDBJ databases">
        <authorList>
            <person name="Gruber-Vodicka R. H."/>
            <person name="Seah K. B. B."/>
        </authorList>
    </citation>
    <scope>NUCLEOTIDE SEQUENCE</scope>
    <source>
        <strain evidence="3">BECK_BY19</strain>
        <strain evidence="2">BECK_BY8</strain>
    </source>
</reference>
<evidence type="ECO:0000313" key="3">
    <source>
        <dbReference type="EMBL" id="VFK69125.1"/>
    </source>
</evidence>
<dbReference type="EMBL" id="CAADFZ010000017">
    <property type="protein sequence ID" value="VFK61415.1"/>
    <property type="molecule type" value="Genomic_DNA"/>
</dbReference>
<protein>
    <submittedName>
        <fullName evidence="3">Tetratricopeptide repeat-containing protein</fullName>
    </submittedName>
</protein>
<name>A0A451ASZ8_9GAMM</name>
<dbReference type="PROSITE" id="PS50005">
    <property type="entry name" value="TPR"/>
    <property type="match status" value="1"/>
</dbReference>
<dbReference type="SMART" id="SM00028">
    <property type="entry name" value="TPR"/>
    <property type="match status" value="2"/>
</dbReference>
<feature type="repeat" description="TPR" evidence="1">
    <location>
        <begin position="2"/>
        <end position="35"/>
    </location>
</feature>
<dbReference type="InterPro" id="IPR019734">
    <property type="entry name" value="TPR_rpt"/>
</dbReference>
<evidence type="ECO:0000313" key="2">
    <source>
        <dbReference type="EMBL" id="VFK61415.1"/>
    </source>
</evidence>
<accession>A0A451ASZ8</accession>
<sequence length="98" mass="10771">MAANLGNLGLLAQTRGELAKAEEYFRQSLAMNKELDRKEGMAISLGNLGLLARTRGDLDQAEAYLQRALALFEAVGARPEVEKTERLLQAVREKQGRG</sequence>
<dbReference type="Gene3D" id="1.25.40.10">
    <property type="entry name" value="Tetratricopeptide repeat domain"/>
    <property type="match status" value="1"/>
</dbReference>
<keyword evidence="1" id="KW-0802">TPR repeat</keyword>
<organism evidence="3">
    <name type="scientific">Candidatus Kentrum sp. UNK</name>
    <dbReference type="NCBI Taxonomy" id="2126344"/>
    <lineage>
        <taxon>Bacteria</taxon>
        <taxon>Pseudomonadati</taxon>
        <taxon>Pseudomonadota</taxon>
        <taxon>Gammaproteobacteria</taxon>
        <taxon>Candidatus Kentrum</taxon>
    </lineage>
</organism>
<dbReference type="Pfam" id="PF13424">
    <property type="entry name" value="TPR_12"/>
    <property type="match status" value="1"/>
</dbReference>
<evidence type="ECO:0000256" key="1">
    <source>
        <dbReference type="PROSITE-ProRule" id="PRU00339"/>
    </source>
</evidence>